<dbReference type="AlphaFoldDB" id="A0AAN8RDS0"/>
<dbReference type="InterPro" id="IPR041698">
    <property type="entry name" value="Methyltransf_25"/>
</dbReference>
<evidence type="ECO:0000313" key="2">
    <source>
        <dbReference type="EMBL" id="KAK6334721.1"/>
    </source>
</evidence>
<evidence type="ECO:0000313" key="3">
    <source>
        <dbReference type="Proteomes" id="UP001313282"/>
    </source>
</evidence>
<dbReference type="InterPro" id="IPR029063">
    <property type="entry name" value="SAM-dependent_MTases_sf"/>
</dbReference>
<gene>
    <name evidence="2" type="ORF">TWF718_010168</name>
</gene>
<protein>
    <recommendedName>
        <fullName evidence="1">Methyltransferase domain-containing protein</fullName>
    </recommendedName>
</protein>
<reference evidence="2 3" key="1">
    <citation type="submission" date="2019-10" db="EMBL/GenBank/DDBJ databases">
        <authorList>
            <person name="Palmer J.M."/>
        </authorList>
    </citation>
    <scope>NUCLEOTIDE SEQUENCE [LARGE SCALE GENOMIC DNA]</scope>
    <source>
        <strain evidence="2 3">TWF718</strain>
    </source>
</reference>
<evidence type="ECO:0000259" key="1">
    <source>
        <dbReference type="Pfam" id="PF13649"/>
    </source>
</evidence>
<dbReference type="Gene3D" id="3.40.50.150">
    <property type="entry name" value="Vaccinia Virus protein VP39"/>
    <property type="match status" value="1"/>
</dbReference>
<comment type="caution">
    <text evidence="2">The sequence shown here is derived from an EMBL/GenBank/DDBJ whole genome shotgun (WGS) entry which is preliminary data.</text>
</comment>
<keyword evidence="3" id="KW-1185">Reference proteome</keyword>
<name>A0AAN8RDS0_9PEZI</name>
<dbReference type="CDD" id="cd02440">
    <property type="entry name" value="AdoMet_MTases"/>
    <property type="match status" value="1"/>
</dbReference>
<dbReference type="Proteomes" id="UP001313282">
    <property type="component" value="Unassembled WGS sequence"/>
</dbReference>
<organism evidence="2 3">
    <name type="scientific">Orbilia javanica</name>
    <dbReference type="NCBI Taxonomy" id="47235"/>
    <lineage>
        <taxon>Eukaryota</taxon>
        <taxon>Fungi</taxon>
        <taxon>Dikarya</taxon>
        <taxon>Ascomycota</taxon>
        <taxon>Pezizomycotina</taxon>
        <taxon>Orbiliomycetes</taxon>
        <taxon>Orbiliales</taxon>
        <taxon>Orbiliaceae</taxon>
        <taxon>Orbilia</taxon>
    </lineage>
</organism>
<feature type="domain" description="Methyltransferase" evidence="1">
    <location>
        <begin position="299"/>
        <end position="387"/>
    </location>
</feature>
<dbReference type="Pfam" id="PF13649">
    <property type="entry name" value="Methyltransf_25"/>
    <property type="match status" value="1"/>
</dbReference>
<dbReference type="SUPFAM" id="SSF53335">
    <property type="entry name" value="S-adenosyl-L-methionine-dependent methyltransferases"/>
    <property type="match status" value="1"/>
</dbReference>
<sequence>MRICILRAAPGKGDDPPYSDIPLFTDSHTFEQRFIKKDTIKQDLNSAAAESFDLYFNFLHWNWLANSFSTSFQKSTDNESAVAAAKYIEYLALPVIGLPSRIVEQYYLDDQGKFVLSNVEFPECNEPMVGGEYSCTVVELDNTPIPLSPVFTDTGLPLNADSNINLFNAIQRLAENTFYANDFHGTFWCTLLFRVTARSEPILTGINLMPKAIFPFTAGGKNLAAEARAVRESYPGGYRSLMHSLIASLFLKRNRNFEASRKVGHEYDGVAPKYDAVTAGIYHDGVKNIVGKYKFDGLVLDVACGTGLVARYHGNPRDRSRYVGIDVSLQMRTECTRNGLYSNVLVGPMQRILITYKDPVDHIICLGAFHYLESNELSLVLSRMFQLAELSVTFTIDEIPDSYRESQSKRGREYMVGFNHLDEVERYGTPVGWKLVDRWRYLGWTSPTTGDEVYSNVFRFEVV</sequence>
<accession>A0AAN8RDS0</accession>
<dbReference type="EMBL" id="JAVHNR010000008">
    <property type="protein sequence ID" value="KAK6334721.1"/>
    <property type="molecule type" value="Genomic_DNA"/>
</dbReference>
<proteinExistence type="predicted"/>